<evidence type="ECO:0000259" key="8">
    <source>
        <dbReference type="Pfam" id="PF00082"/>
    </source>
</evidence>
<gene>
    <name evidence="9" type="ORF">GCM10009681_02710</name>
</gene>
<evidence type="ECO:0000313" key="9">
    <source>
        <dbReference type="EMBL" id="GAA1735732.1"/>
    </source>
</evidence>
<feature type="active site" description="Charge relay system" evidence="5">
    <location>
        <position position="159"/>
    </location>
</feature>
<dbReference type="Pfam" id="PF00082">
    <property type="entry name" value="Peptidase_S8"/>
    <property type="match status" value="1"/>
</dbReference>
<dbReference type="PROSITE" id="PS00138">
    <property type="entry name" value="SUBTILASE_SER"/>
    <property type="match status" value="1"/>
</dbReference>
<dbReference type="InterPro" id="IPR000209">
    <property type="entry name" value="Peptidase_S8/S53_dom"/>
</dbReference>
<dbReference type="EMBL" id="BAAALS010000001">
    <property type="protein sequence ID" value="GAA1735732.1"/>
    <property type="molecule type" value="Genomic_DNA"/>
</dbReference>
<dbReference type="InterPro" id="IPR022398">
    <property type="entry name" value="Peptidase_S8_His-AS"/>
</dbReference>
<feature type="active site" description="Charge relay system" evidence="5">
    <location>
        <position position="345"/>
    </location>
</feature>
<evidence type="ECO:0000313" key="10">
    <source>
        <dbReference type="Proteomes" id="UP001500655"/>
    </source>
</evidence>
<evidence type="ECO:0000256" key="4">
    <source>
        <dbReference type="ARBA" id="ARBA00022825"/>
    </source>
</evidence>
<reference evidence="10" key="1">
    <citation type="journal article" date="2019" name="Int. J. Syst. Evol. Microbiol.">
        <title>The Global Catalogue of Microorganisms (GCM) 10K type strain sequencing project: providing services to taxonomists for standard genome sequencing and annotation.</title>
        <authorList>
            <consortium name="The Broad Institute Genomics Platform"/>
            <consortium name="The Broad Institute Genome Sequencing Center for Infectious Disease"/>
            <person name="Wu L."/>
            <person name="Ma J."/>
        </authorList>
    </citation>
    <scope>NUCLEOTIDE SEQUENCE [LARGE SCALE GENOMIC DNA]</scope>
    <source>
        <strain evidence="10">JCM 13249</strain>
    </source>
</reference>
<dbReference type="PROSITE" id="PS51892">
    <property type="entry name" value="SUBTILASE"/>
    <property type="match status" value="1"/>
</dbReference>
<dbReference type="InterPro" id="IPR034193">
    <property type="entry name" value="PCSK9_ProteinaseK-like"/>
</dbReference>
<dbReference type="CDD" id="cd04077">
    <property type="entry name" value="Peptidases_S8_PCSK9_ProteinaseK_like"/>
    <property type="match status" value="1"/>
</dbReference>
<keyword evidence="10" id="KW-1185">Reference proteome</keyword>
<keyword evidence="4 5" id="KW-0720">Serine protease</keyword>
<feature type="signal peptide" evidence="7">
    <location>
        <begin position="1"/>
        <end position="29"/>
    </location>
</feature>
<dbReference type="InterPro" id="IPR023827">
    <property type="entry name" value="Peptidase_S8_Asp-AS"/>
</dbReference>
<dbReference type="PROSITE" id="PS51318">
    <property type="entry name" value="TAT"/>
    <property type="match status" value="1"/>
</dbReference>
<dbReference type="SUPFAM" id="SSF52743">
    <property type="entry name" value="Subtilisin-like"/>
    <property type="match status" value="1"/>
</dbReference>
<dbReference type="PANTHER" id="PTHR43806:SF11">
    <property type="entry name" value="CEREVISIN-RELATED"/>
    <property type="match status" value="1"/>
</dbReference>
<comment type="caution">
    <text evidence="9">The sequence shown here is derived from an EMBL/GenBank/DDBJ whole genome shotgun (WGS) entry which is preliminary data.</text>
</comment>
<dbReference type="InterPro" id="IPR050131">
    <property type="entry name" value="Peptidase_S8_subtilisin-like"/>
</dbReference>
<dbReference type="InterPro" id="IPR036852">
    <property type="entry name" value="Peptidase_S8/S53_dom_sf"/>
</dbReference>
<organism evidence="9 10">
    <name type="scientific">Luedemannella helvata</name>
    <dbReference type="NCBI Taxonomy" id="349315"/>
    <lineage>
        <taxon>Bacteria</taxon>
        <taxon>Bacillati</taxon>
        <taxon>Actinomycetota</taxon>
        <taxon>Actinomycetes</taxon>
        <taxon>Micromonosporales</taxon>
        <taxon>Micromonosporaceae</taxon>
        <taxon>Luedemannella</taxon>
    </lineage>
</organism>
<name>A0ABP4VV04_9ACTN</name>
<dbReference type="RefSeq" id="WP_344075811.1">
    <property type="nucleotide sequence ID" value="NZ_BAAALS010000001.1"/>
</dbReference>
<protein>
    <submittedName>
        <fullName evidence="9">Serine protease</fullName>
    </submittedName>
</protein>
<feature type="active site" description="Charge relay system" evidence="5">
    <location>
        <position position="191"/>
    </location>
</feature>
<evidence type="ECO:0000256" key="2">
    <source>
        <dbReference type="ARBA" id="ARBA00022670"/>
    </source>
</evidence>
<evidence type="ECO:0000256" key="1">
    <source>
        <dbReference type="ARBA" id="ARBA00011073"/>
    </source>
</evidence>
<proteinExistence type="inferred from homology"/>
<dbReference type="Gene3D" id="3.40.50.200">
    <property type="entry name" value="Peptidase S8/S53 domain"/>
    <property type="match status" value="1"/>
</dbReference>
<evidence type="ECO:0000256" key="5">
    <source>
        <dbReference type="PROSITE-ProRule" id="PRU01240"/>
    </source>
</evidence>
<dbReference type="GO" id="GO:0008233">
    <property type="term" value="F:peptidase activity"/>
    <property type="evidence" value="ECO:0007669"/>
    <property type="project" value="UniProtKB-KW"/>
</dbReference>
<keyword evidence="2 5" id="KW-0645">Protease</keyword>
<dbReference type="GO" id="GO:0006508">
    <property type="term" value="P:proteolysis"/>
    <property type="evidence" value="ECO:0007669"/>
    <property type="project" value="UniProtKB-KW"/>
</dbReference>
<evidence type="ECO:0000256" key="6">
    <source>
        <dbReference type="RuleBase" id="RU003355"/>
    </source>
</evidence>
<dbReference type="InterPro" id="IPR015500">
    <property type="entry name" value="Peptidase_S8_subtilisin-rel"/>
</dbReference>
<dbReference type="PROSITE" id="PS00137">
    <property type="entry name" value="SUBTILASE_HIS"/>
    <property type="match status" value="1"/>
</dbReference>
<comment type="similarity">
    <text evidence="1 5 6">Belongs to the peptidase S8 family.</text>
</comment>
<accession>A0ABP4VV04</accession>
<keyword evidence="3 5" id="KW-0378">Hydrolase</keyword>
<dbReference type="Proteomes" id="UP001500655">
    <property type="component" value="Unassembled WGS sequence"/>
</dbReference>
<evidence type="ECO:0000256" key="3">
    <source>
        <dbReference type="ARBA" id="ARBA00022801"/>
    </source>
</evidence>
<feature type="chain" id="PRO_5046224187" evidence="7">
    <location>
        <begin position="30"/>
        <end position="401"/>
    </location>
</feature>
<evidence type="ECO:0000256" key="7">
    <source>
        <dbReference type="SAM" id="SignalP"/>
    </source>
</evidence>
<dbReference type="InterPro" id="IPR006311">
    <property type="entry name" value="TAT_signal"/>
</dbReference>
<keyword evidence="7" id="KW-0732">Signal</keyword>
<feature type="domain" description="Peptidase S8/S53" evidence="8">
    <location>
        <begin position="152"/>
        <end position="382"/>
    </location>
</feature>
<dbReference type="PANTHER" id="PTHR43806">
    <property type="entry name" value="PEPTIDASE S8"/>
    <property type="match status" value="1"/>
</dbReference>
<dbReference type="InterPro" id="IPR023828">
    <property type="entry name" value="Peptidase_S8_Ser-AS"/>
</dbReference>
<dbReference type="PRINTS" id="PR00723">
    <property type="entry name" value="SUBTILISIN"/>
</dbReference>
<sequence length="401" mass="41816">MMRTRRRCLRFIVTAALLLPVGAQTSASAAPATVEEAGLRPIPGSYIAVLRDDAGNREQVGAVVREITQRHRITARLLFASALKGFSFQGNPRLAALIAADRRVQSVQPDFEVRTRTVTGTQNSPPSWGLDRIDQRNLPLNSRYEFPNNGSGVNAYVIDSGIRATHREFGGRAVAAANFTPGGNTTDCNGHGTHVAGTVGGSNVGVAKAVRIVALKVLDCNGSGATSGILAALDWVVQRGQRPAVVNMSLGHVGGDPALSKAIATVTGRGFSVVVAAGNNRIDACNVSPAQSSNVITVGATNKQDSRDTQYSNYGRCVNIFAPGTSINSASPKANNTYQTMSGTSMASPHVAGAVALILSRSPGLSPRQVADCLVEGAIHNQMANEGTGSPNRMLYVGAGC</sequence>
<dbReference type="PROSITE" id="PS00136">
    <property type="entry name" value="SUBTILASE_ASP"/>
    <property type="match status" value="1"/>
</dbReference>